<feature type="domain" description="Glycoside hydrolase family 2 immunoglobulin-like beta-sandwich" evidence="4">
    <location>
        <begin position="188"/>
        <end position="276"/>
    </location>
</feature>
<dbReference type="InterPro" id="IPR051913">
    <property type="entry name" value="GH2_Domain-Containing"/>
</dbReference>
<evidence type="ECO:0000259" key="5">
    <source>
        <dbReference type="Pfam" id="PF02836"/>
    </source>
</evidence>
<feature type="domain" description="Glycosyl hydrolases family 2 sugar binding" evidence="6">
    <location>
        <begin position="78"/>
        <end position="169"/>
    </location>
</feature>
<dbReference type="Gene3D" id="2.60.40.10">
    <property type="entry name" value="Immunoglobulins"/>
    <property type="match status" value="3"/>
</dbReference>
<dbReference type="InterPro" id="IPR006102">
    <property type="entry name" value="Ig-like_GH2"/>
</dbReference>
<dbReference type="InterPro" id="IPR032311">
    <property type="entry name" value="DUF4982"/>
</dbReference>
<dbReference type="Pfam" id="PF16355">
    <property type="entry name" value="DUF4982"/>
    <property type="match status" value="1"/>
</dbReference>
<evidence type="ECO:0000256" key="1">
    <source>
        <dbReference type="ARBA" id="ARBA00007401"/>
    </source>
</evidence>
<dbReference type="Pfam" id="PF02836">
    <property type="entry name" value="Glyco_hydro_2_C"/>
    <property type="match status" value="1"/>
</dbReference>
<keyword evidence="10" id="KW-1185">Reference proteome</keyword>
<comment type="similarity">
    <text evidence="1">Belongs to the glycosyl hydrolase 2 family.</text>
</comment>
<dbReference type="PANTHER" id="PTHR42732">
    <property type="entry name" value="BETA-GALACTOSIDASE"/>
    <property type="match status" value="1"/>
</dbReference>
<dbReference type="InterPro" id="IPR006104">
    <property type="entry name" value="Glyco_hydro_2_N"/>
</dbReference>
<reference evidence="9" key="1">
    <citation type="submission" date="2022-09" db="EMBL/GenBank/DDBJ databases">
        <title>Comparative genomics and taxonomic characterization of three novel marine species of genus Reichenbachiella exhibiting antioxidant and polysaccharide degradation activities.</title>
        <authorList>
            <person name="Muhammad N."/>
            <person name="Lee Y.-J."/>
            <person name="Ko J."/>
            <person name="Kim S.-G."/>
        </authorList>
    </citation>
    <scope>NUCLEOTIDE SEQUENCE</scope>
    <source>
        <strain evidence="9">BKB1-1</strain>
    </source>
</reference>
<dbReference type="Gene3D" id="2.60.120.260">
    <property type="entry name" value="Galactose-binding domain-like"/>
    <property type="match status" value="1"/>
</dbReference>
<dbReference type="SUPFAM" id="SSF49303">
    <property type="entry name" value="beta-Galactosidase/glucuronidase domain"/>
    <property type="match status" value="1"/>
</dbReference>
<dbReference type="EMBL" id="CP106679">
    <property type="protein sequence ID" value="UXP34200.1"/>
    <property type="molecule type" value="Genomic_DNA"/>
</dbReference>
<dbReference type="InterPro" id="IPR013783">
    <property type="entry name" value="Ig-like_fold"/>
</dbReference>
<evidence type="ECO:0000259" key="6">
    <source>
        <dbReference type="Pfam" id="PF02837"/>
    </source>
</evidence>
<dbReference type="Pfam" id="PF18565">
    <property type="entry name" value="Glyco_hydro2_C5"/>
    <property type="match status" value="1"/>
</dbReference>
<evidence type="ECO:0000313" key="9">
    <source>
        <dbReference type="EMBL" id="UXP34200.1"/>
    </source>
</evidence>
<dbReference type="Pfam" id="PF00703">
    <property type="entry name" value="Glyco_hydro_2"/>
    <property type="match status" value="1"/>
</dbReference>
<protein>
    <submittedName>
        <fullName evidence="9">DUF4982 domain-containing protein</fullName>
    </submittedName>
</protein>
<evidence type="ECO:0000256" key="2">
    <source>
        <dbReference type="ARBA" id="ARBA00022801"/>
    </source>
</evidence>
<dbReference type="PRINTS" id="PR00132">
    <property type="entry name" value="GLHYDRLASE2"/>
</dbReference>
<gene>
    <name evidence="9" type="ORF">N6H18_16195</name>
</gene>
<name>A0ABY6D154_9BACT</name>
<dbReference type="InterPro" id="IPR006101">
    <property type="entry name" value="Glyco_hydro_2"/>
</dbReference>
<evidence type="ECO:0000256" key="3">
    <source>
        <dbReference type="ARBA" id="ARBA00023295"/>
    </source>
</evidence>
<feature type="domain" description="Glycoside hydrolase family 2 catalytic" evidence="5">
    <location>
        <begin position="283"/>
        <end position="419"/>
    </location>
</feature>
<organism evidence="9 10">
    <name type="scientific">Reichenbachiella agarivorans</name>
    <dbReference type="NCBI Taxonomy" id="2979464"/>
    <lineage>
        <taxon>Bacteria</taxon>
        <taxon>Pseudomonadati</taxon>
        <taxon>Bacteroidota</taxon>
        <taxon>Cytophagia</taxon>
        <taxon>Cytophagales</taxon>
        <taxon>Reichenbachiellaceae</taxon>
        <taxon>Reichenbachiella</taxon>
    </lineage>
</organism>
<evidence type="ECO:0000313" key="10">
    <source>
        <dbReference type="Proteomes" id="UP001065174"/>
    </source>
</evidence>
<sequence length="816" mass="91896">MQYLSSLCLGILLIGCQQAEVSREETLFNDDWEFFLGQLIDNEQITYWANVDLPHDWSIRESYQQEQTAASTGFVPGGVGWYRKQFSLADDGRDTRIIFDGVYCNAEVWINGHHLGIRSSGYSSFEYDLTTYLNDAAPNELLVKVDHSAYVDARWYTGSGIYRNVHLVRAHPTHLTTWGTKISTTKIEGQKAMVVIDASVTDMDDNTTVKVEVVDAQGTVVAQADAEQRDGRFVAELQVGQAQLWGLLSPHLYEAVVQVYQGDNEIDRKAHPFGIRRARFDADQGFFLNGENIKIKGVNLHHDAGALGAAVPKSVWEYRVAQLQSIGVNAIRMSHNPHSVELMEVCDEMGMLVMDEFFDEWHSPKGKSLVYLGDNAAKGAIAEGYSEVFFEWAERDLKDLIRRDYNHPSVVMWSIGNEIEWTFPDYSKAFAILNPDNAGYGDTPEFDPKRVKAVFDSVTGGTDSLAIVAEQLSRWVREEDTTRAITCGSVRPAIAAVSGYADAVDVLGFNYRAECYDAAHETYPDMKIIGSENWGTYSEWTSVNSRPFVAGMFAWTGFAYMGEAGPWPRKGLNISFFDFAGFKTPRGHFFECLWRDEPKVYAVTARADESEYSYDEGSGWQFDMQMTPAPVWSQLRRWEWYQNIHPHWNYQRGESVIVQAYSNCEEVELLLNGESLGRKKRSDFSDDNIVKWQVPFDAGVLTVHGYIAGQLADEYVLETASNPVCAVSEIEFRPQDDDGLWLIALQLVDEKGRAVSHQERELTVIIEGAKLVAVDNGWEQNVSDHFQSKVTTHEGRAMLYVNPVSGAAMDLNVVVQ</sequence>
<keyword evidence="2" id="KW-0378">Hydrolase</keyword>
<dbReference type="InterPro" id="IPR036156">
    <property type="entry name" value="Beta-gal/glucu_dom_sf"/>
</dbReference>
<dbReference type="InterPro" id="IPR008979">
    <property type="entry name" value="Galactose-bd-like_sf"/>
</dbReference>
<dbReference type="InterPro" id="IPR017853">
    <property type="entry name" value="GH"/>
</dbReference>
<dbReference type="SUPFAM" id="SSF51445">
    <property type="entry name" value="(Trans)glycosidases"/>
    <property type="match status" value="1"/>
</dbReference>
<dbReference type="Pfam" id="PF02837">
    <property type="entry name" value="Glyco_hydro_2_N"/>
    <property type="match status" value="1"/>
</dbReference>
<keyword evidence="3" id="KW-0326">Glycosidase</keyword>
<dbReference type="Gene3D" id="3.20.20.80">
    <property type="entry name" value="Glycosidases"/>
    <property type="match status" value="1"/>
</dbReference>
<dbReference type="InterPro" id="IPR006103">
    <property type="entry name" value="Glyco_hydro_2_cat"/>
</dbReference>
<dbReference type="SUPFAM" id="SSF49785">
    <property type="entry name" value="Galactose-binding domain-like"/>
    <property type="match status" value="1"/>
</dbReference>
<dbReference type="PANTHER" id="PTHR42732:SF1">
    <property type="entry name" value="BETA-MANNOSIDASE"/>
    <property type="match status" value="1"/>
</dbReference>
<evidence type="ECO:0000259" key="4">
    <source>
        <dbReference type="Pfam" id="PF00703"/>
    </source>
</evidence>
<dbReference type="InterPro" id="IPR040605">
    <property type="entry name" value="Glyco_hydro2_dom5"/>
</dbReference>
<feature type="domain" description="Glycoside hydrolase family 2" evidence="8">
    <location>
        <begin position="736"/>
        <end position="804"/>
    </location>
</feature>
<proteinExistence type="inferred from homology"/>
<feature type="domain" description="DUF4982" evidence="7">
    <location>
        <begin position="653"/>
        <end position="710"/>
    </location>
</feature>
<accession>A0ABY6D154</accession>
<evidence type="ECO:0000259" key="7">
    <source>
        <dbReference type="Pfam" id="PF16355"/>
    </source>
</evidence>
<evidence type="ECO:0000259" key="8">
    <source>
        <dbReference type="Pfam" id="PF18565"/>
    </source>
</evidence>
<dbReference type="Proteomes" id="UP001065174">
    <property type="component" value="Chromosome"/>
</dbReference>